<name>A0A914ACN2_PATMI</name>
<dbReference type="EC" id="2.3.1.225" evidence="7"/>
<evidence type="ECO:0000256" key="6">
    <source>
        <dbReference type="ARBA" id="ARBA00023315"/>
    </source>
</evidence>
<dbReference type="CTD" id="64429"/>
<evidence type="ECO:0000313" key="9">
    <source>
        <dbReference type="EnsemblMetazoa" id="XP_038061493.1"/>
    </source>
</evidence>
<feature type="transmembrane region" description="Helical" evidence="7">
    <location>
        <begin position="188"/>
        <end position="210"/>
    </location>
</feature>
<evidence type="ECO:0000256" key="4">
    <source>
        <dbReference type="ARBA" id="ARBA00022989"/>
    </source>
</evidence>
<dbReference type="PROSITE" id="PS50216">
    <property type="entry name" value="DHHC"/>
    <property type="match status" value="1"/>
</dbReference>
<protein>
    <recommendedName>
        <fullName evidence="7">Palmitoyltransferase</fullName>
        <ecNumber evidence="7">2.3.1.225</ecNumber>
    </recommendedName>
</protein>
<keyword evidence="3 7" id="KW-0812">Transmembrane</keyword>
<keyword evidence="4 7" id="KW-1133">Transmembrane helix</keyword>
<feature type="domain" description="Palmitoyltransferase DHHC" evidence="8">
    <location>
        <begin position="87"/>
        <end position="226"/>
    </location>
</feature>
<dbReference type="PANTHER" id="PTHR12246">
    <property type="entry name" value="PALMITOYLTRANSFERASE ZDHHC16"/>
    <property type="match status" value="1"/>
</dbReference>
<dbReference type="GeneID" id="119732156"/>
<proteinExistence type="inferred from homology"/>
<dbReference type="EnsemblMetazoa" id="XM_038205565.1">
    <property type="protein sequence ID" value="XP_038061493.1"/>
    <property type="gene ID" value="LOC119732156"/>
</dbReference>
<evidence type="ECO:0000313" key="10">
    <source>
        <dbReference type="Proteomes" id="UP000887568"/>
    </source>
</evidence>
<keyword evidence="10" id="KW-1185">Reference proteome</keyword>
<feature type="transmembrane region" description="Helical" evidence="7">
    <location>
        <begin position="42"/>
        <end position="64"/>
    </location>
</feature>
<reference evidence="9" key="1">
    <citation type="submission" date="2022-11" db="UniProtKB">
        <authorList>
            <consortium name="EnsemblMetazoa"/>
        </authorList>
    </citation>
    <scope>IDENTIFICATION</scope>
</reference>
<comment type="subcellular location">
    <subcellularLocation>
        <location evidence="1">Membrane</location>
        <topology evidence="1">Multi-pass membrane protein</topology>
    </subcellularLocation>
</comment>
<comment type="similarity">
    <text evidence="7">Belongs to the DHHC palmitoyltransferase family.</text>
</comment>
<organism evidence="9 10">
    <name type="scientific">Patiria miniata</name>
    <name type="common">Bat star</name>
    <name type="synonym">Asterina miniata</name>
    <dbReference type="NCBI Taxonomy" id="46514"/>
    <lineage>
        <taxon>Eukaryota</taxon>
        <taxon>Metazoa</taxon>
        <taxon>Echinodermata</taxon>
        <taxon>Eleutherozoa</taxon>
        <taxon>Asterozoa</taxon>
        <taxon>Asteroidea</taxon>
        <taxon>Valvatacea</taxon>
        <taxon>Valvatida</taxon>
        <taxon>Asterinidae</taxon>
        <taxon>Patiria</taxon>
    </lineage>
</organism>
<dbReference type="OMA" id="GCIHAAI"/>
<evidence type="ECO:0000256" key="3">
    <source>
        <dbReference type="ARBA" id="ARBA00022692"/>
    </source>
</evidence>
<evidence type="ECO:0000256" key="5">
    <source>
        <dbReference type="ARBA" id="ARBA00023136"/>
    </source>
</evidence>
<feature type="transmembrane region" description="Helical" evidence="7">
    <location>
        <begin position="137"/>
        <end position="158"/>
    </location>
</feature>
<comment type="domain">
    <text evidence="7">The DHHC domain is required for palmitoyltransferase activity.</text>
</comment>
<keyword evidence="2 7" id="KW-0808">Transferase</keyword>
<evidence type="ECO:0000256" key="2">
    <source>
        <dbReference type="ARBA" id="ARBA00022679"/>
    </source>
</evidence>
<dbReference type="InterPro" id="IPR001594">
    <property type="entry name" value="Palmitoyltrfase_DHHC"/>
</dbReference>
<dbReference type="GO" id="GO:0019706">
    <property type="term" value="F:protein-cysteine S-palmitoyltransferase activity"/>
    <property type="evidence" value="ECO:0007669"/>
    <property type="project" value="UniProtKB-EC"/>
</dbReference>
<comment type="catalytic activity">
    <reaction evidence="7">
        <text>L-cysteinyl-[protein] + hexadecanoyl-CoA = S-hexadecanoyl-L-cysteinyl-[protein] + CoA</text>
        <dbReference type="Rhea" id="RHEA:36683"/>
        <dbReference type="Rhea" id="RHEA-COMP:10131"/>
        <dbReference type="Rhea" id="RHEA-COMP:11032"/>
        <dbReference type="ChEBI" id="CHEBI:29950"/>
        <dbReference type="ChEBI" id="CHEBI:57287"/>
        <dbReference type="ChEBI" id="CHEBI:57379"/>
        <dbReference type="ChEBI" id="CHEBI:74151"/>
        <dbReference type="EC" id="2.3.1.225"/>
    </reaction>
</comment>
<dbReference type="GO" id="GO:0016020">
    <property type="term" value="C:membrane"/>
    <property type="evidence" value="ECO:0007669"/>
    <property type="project" value="UniProtKB-SubCell"/>
</dbReference>
<keyword evidence="5 7" id="KW-0472">Membrane</keyword>
<dbReference type="Pfam" id="PF01529">
    <property type="entry name" value="DHHC"/>
    <property type="match status" value="1"/>
</dbReference>
<dbReference type="InterPro" id="IPR039859">
    <property type="entry name" value="PFA4/ZDH16/20/ERF2-like"/>
</dbReference>
<evidence type="ECO:0000256" key="1">
    <source>
        <dbReference type="ARBA" id="ARBA00004141"/>
    </source>
</evidence>
<accession>A0A914ACN2</accession>
<feature type="transmembrane region" description="Helical" evidence="7">
    <location>
        <begin position="12"/>
        <end position="36"/>
    </location>
</feature>
<dbReference type="RefSeq" id="XP_038061493.1">
    <property type="nucleotide sequence ID" value="XM_038205565.1"/>
</dbReference>
<evidence type="ECO:0000259" key="8">
    <source>
        <dbReference type="Pfam" id="PF01529"/>
    </source>
</evidence>
<dbReference type="OrthoDB" id="331948at2759"/>
<evidence type="ECO:0000256" key="7">
    <source>
        <dbReference type="RuleBase" id="RU079119"/>
    </source>
</evidence>
<dbReference type="Proteomes" id="UP000887568">
    <property type="component" value="Unplaced"/>
</dbReference>
<dbReference type="AlphaFoldDB" id="A0A914ACN2"/>
<keyword evidence="6 7" id="KW-0012">Acyltransferase</keyword>
<sequence>MCFGPLRRLCHWGPYITLFLVFDITGTAVMCDLFYWPPHKQSVSSIVHFVVLSSWIFFILYNYFHAVFYGPGFVPLGWRPEKPEDEKYLQYCHVCKGYKAPRSHHCKYCKRCVMKMDHHCPWINTCCGHRNHAHFTYFLIFAPIGCFHGAVVICLTIYNEIYKQLYDPKQYRKLSQAPLGMEYGLPQLFMSFIAVGLALGVALAVSFLFYTQIRAILKNESGIENWIVAKAVHRHRNLEKDFVFPYDLGRKRNLQQVFTWAGMPKGDGFTWTVVDGCTQYTLTMEQILQKRLKKERMIEYIATEDYEGSWFPLSKGCRTCICIPLTDESRIEIDEGDIIMISRWKKYWMYGEVVQFDKDAENPGPRIRGWFPRQCAKQNVGQVDQDGESKKAK</sequence>